<dbReference type="InterPro" id="IPR027417">
    <property type="entry name" value="P-loop_NTPase"/>
</dbReference>
<dbReference type="EMBL" id="CP001682">
    <property type="protein sequence ID" value="ACU94187.1"/>
    <property type="molecule type" value="Genomic_DNA"/>
</dbReference>
<dbReference type="GO" id="GO:0042626">
    <property type="term" value="F:ATPase-coupled transmembrane transporter activity"/>
    <property type="evidence" value="ECO:0007669"/>
    <property type="project" value="TreeGrafter"/>
</dbReference>
<evidence type="ECO:0000313" key="7">
    <source>
        <dbReference type="Proteomes" id="UP000000954"/>
    </source>
</evidence>
<dbReference type="InterPro" id="IPR015856">
    <property type="entry name" value="ABC_transpr_CbiO/EcfA_su"/>
</dbReference>
<name>C7MMP7_CRYCD</name>
<feature type="domain" description="ABC transporter" evidence="5">
    <location>
        <begin position="310"/>
        <end position="529"/>
    </location>
</feature>
<proteinExistence type="inferred from homology"/>
<keyword evidence="2" id="KW-0813">Transport</keyword>
<dbReference type="SMART" id="SM00382">
    <property type="entry name" value="AAA"/>
    <property type="match status" value="2"/>
</dbReference>
<dbReference type="AlphaFoldDB" id="C7MMP7"/>
<gene>
    <name evidence="6" type="ordered locus">Ccur_04650</name>
</gene>
<dbReference type="PANTHER" id="PTHR43553:SF24">
    <property type="entry name" value="ENERGY-COUPLING FACTOR TRANSPORTER ATP-BINDING PROTEIN ECFA1"/>
    <property type="match status" value="1"/>
</dbReference>
<protein>
    <submittedName>
        <fullName evidence="6">ABC-type cobalt transport system, ATPase component</fullName>
    </submittedName>
</protein>
<comment type="similarity">
    <text evidence="1">Belongs to the ABC transporter superfamily.</text>
</comment>
<dbReference type="CDD" id="cd03225">
    <property type="entry name" value="ABC_cobalt_CbiO_domain1"/>
    <property type="match status" value="2"/>
</dbReference>
<dbReference type="STRING" id="469378.Ccur_04650"/>
<evidence type="ECO:0000256" key="4">
    <source>
        <dbReference type="ARBA" id="ARBA00022840"/>
    </source>
</evidence>
<dbReference type="GO" id="GO:0016887">
    <property type="term" value="F:ATP hydrolysis activity"/>
    <property type="evidence" value="ECO:0007669"/>
    <property type="project" value="InterPro"/>
</dbReference>
<dbReference type="GO" id="GO:0005524">
    <property type="term" value="F:ATP binding"/>
    <property type="evidence" value="ECO:0007669"/>
    <property type="project" value="UniProtKB-KW"/>
</dbReference>
<keyword evidence="3" id="KW-0547">Nucleotide-binding</keyword>
<dbReference type="InterPro" id="IPR003593">
    <property type="entry name" value="AAA+_ATPase"/>
</dbReference>
<dbReference type="Pfam" id="PF00005">
    <property type="entry name" value="ABC_tran"/>
    <property type="match status" value="2"/>
</dbReference>
<evidence type="ECO:0000256" key="2">
    <source>
        <dbReference type="ARBA" id="ARBA00022448"/>
    </source>
</evidence>
<evidence type="ECO:0000256" key="1">
    <source>
        <dbReference type="ARBA" id="ARBA00005417"/>
    </source>
</evidence>
<dbReference type="OrthoDB" id="501320at2"/>
<dbReference type="Proteomes" id="UP000000954">
    <property type="component" value="Chromosome"/>
</dbReference>
<dbReference type="HOGENOM" id="CLU_000604_86_7_11"/>
<dbReference type="SUPFAM" id="SSF52540">
    <property type="entry name" value="P-loop containing nucleoside triphosphate hydrolases"/>
    <property type="match status" value="2"/>
</dbReference>
<dbReference type="GO" id="GO:0043190">
    <property type="term" value="C:ATP-binding cassette (ABC) transporter complex"/>
    <property type="evidence" value="ECO:0007669"/>
    <property type="project" value="TreeGrafter"/>
</dbReference>
<keyword evidence="7" id="KW-1185">Reference proteome</keyword>
<dbReference type="InterPro" id="IPR050095">
    <property type="entry name" value="ECF_ABC_transporter_ATP-bd"/>
</dbReference>
<dbReference type="PANTHER" id="PTHR43553">
    <property type="entry name" value="HEAVY METAL TRANSPORTER"/>
    <property type="match status" value="1"/>
</dbReference>
<evidence type="ECO:0000259" key="5">
    <source>
        <dbReference type="PROSITE" id="PS50893"/>
    </source>
</evidence>
<evidence type="ECO:0000313" key="6">
    <source>
        <dbReference type="EMBL" id="ACU94187.1"/>
    </source>
</evidence>
<dbReference type="InterPro" id="IPR003439">
    <property type="entry name" value="ABC_transporter-like_ATP-bd"/>
</dbReference>
<reference evidence="6 7" key="1">
    <citation type="journal article" date="2009" name="Stand. Genomic Sci.">
        <title>Complete genome sequence of Cryptobacterium curtum type strain (12-3).</title>
        <authorList>
            <person name="Mavrommatis K."/>
            <person name="Pukall R."/>
            <person name="Rohde C."/>
            <person name="Chen F."/>
            <person name="Sims D."/>
            <person name="Brettin T."/>
            <person name="Kuske C."/>
            <person name="Detter J.C."/>
            <person name="Han C."/>
            <person name="Lapidus A."/>
            <person name="Copeland A."/>
            <person name="Glavina Del Rio T."/>
            <person name="Nolan M."/>
            <person name="Lucas S."/>
            <person name="Tice H."/>
            <person name="Cheng J.F."/>
            <person name="Bruce D."/>
            <person name="Goodwin L."/>
            <person name="Pitluck S."/>
            <person name="Ovchinnikova G."/>
            <person name="Pati A."/>
            <person name="Ivanova N."/>
            <person name="Chen A."/>
            <person name="Palaniappan K."/>
            <person name="Chain P."/>
            <person name="D'haeseleer P."/>
            <person name="Goker M."/>
            <person name="Bristow J."/>
            <person name="Eisen J.A."/>
            <person name="Markowitz V."/>
            <person name="Hugenholtz P."/>
            <person name="Rohde M."/>
            <person name="Klenk H.P."/>
            <person name="Kyrpides N.C."/>
        </authorList>
    </citation>
    <scope>NUCLEOTIDE SEQUENCE [LARGE SCALE GENOMIC DNA]</scope>
    <source>
        <strain evidence="7">ATCC 700683 / DSM 15641 / 12-3</strain>
    </source>
</reference>
<dbReference type="KEGG" id="ccu:Ccur_04650"/>
<dbReference type="Gene3D" id="3.40.50.300">
    <property type="entry name" value="P-loop containing nucleotide triphosphate hydrolases"/>
    <property type="match status" value="2"/>
</dbReference>
<accession>C7MMP7</accession>
<evidence type="ECO:0000256" key="3">
    <source>
        <dbReference type="ARBA" id="ARBA00022741"/>
    </source>
</evidence>
<dbReference type="PROSITE" id="PS50893">
    <property type="entry name" value="ABC_TRANSPORTER_2"/>
    <property type="match status" value="2"/>
</dbReference>
<feature type="domain" description="ABC transporter" evidence="5">
    <location>
        <begin position="15"/>
        <end position="247"/>
    </location>
</feature>
<dbReference type="InterPro" id="IPR017871">
    <property type="entry name" value="ABC_transporter-like_CS"/>
</dbReference>
<dbReference type="RefSeq" id="WP_012802875.1">
    <property type="nucleotide sequence ID" value="NC_013170.1"/>
</dbReference>
<organism evidence="6 7">
    <name type="scientific">Cryptobacterium curtum (strain ATCC 700683 / DSM 15641 / CCUG 43107 / 12-3)</name>
    <dbReference type="NCBI Taxonomy" id="469378"/>
    <lineage>
        <taxon>Bacteria</taxon>
        <taxon>Bacillati</taxon>
        <taxon>Actinomycetota</taxon>
        <taxon>Coriobacteriia</taxon>
        <taxon>Eggerthellales</taxon>
        <taxon>Eggerthellaceae</taxon>
        <taxon>Cryptobacterium</taxon>
    </lineage>
</organism>
<dbReference type="eggNOG" id="COG0488">
    <property type="taxonomic scope" value="Bacteria"/>
</dbReference>
<dbReference type="PROSITE" id="PS00211">
    <property type="entry name" value="ABC_TRANSPORTER_1"/>
    <property type="match status" value="1"/>
</dbReference>
<keyword evidence="4" id="KW-0067">ATP-binding</keyword>
<sequence length="540" mass="59075">MVVMHTCAMGRPPALEWSHFTFAYPGGQPLFAPIDIAVREGEFVLFVGDTGSGKTTLLTSAKAEIAPAGERNGHIKLFGHEVCEGQSDIAYAAQDPDNQLICDTVWHEMAFGLENAGTQPDTMRRRVAESAYFFGIGNLMHRSVESLSGGQKQEVNLAAALALQPRILLLDEPCAQLDPVAAKNFLHLLLRVNRELGITVVVATHEPEQVANYATRCVELSTRGARPLDLERFATRPLDVRCLDVSLDKIPHEDSLVQENGQVSDSSQASLEQRVKGSHAQQVNADHTQGMPTISSNKFRFKTATFRSTVSLRDAYVRYGKGESWVLSGCDFEAQPGSVQAIVGGNGCGKSTLLLALAGILRLERGRQKNSLAAHQAFLPQAPQALFTCDTVAEELTDWQANSTYSDADITRQMHDLGLEGLANRNPLDLSGGQRQLVAFAKLALTNPHLLLLDEPSKGLDAQTKCVLRRELRRMADQGCTIILATHDLPFAALVADRVSLLFDGQMVCSLPPQEFFRENLIYQAQANRFTDLVIAETSK</sequence>